<keyword evidence="3" id="KW-1185">Reference proteome</keyword>
<dbReference type="PANTHER" id="PTHR43179">
    <property type="entry name" value="RHAMNOSYLTRANSFERASE WBBL"/>
    <property type="match status" value="1"/>
</dbReference>
<evidence type="ECO:0000313" key="2">
    <source>
        <dbReference type="EMBL" id="TCO83992.1"/>
    </source>
</evidence>
<name>A0A4R2L9U4_9FIRM</name>
<gene>
    <name evidence="2" type="ORF">EV212_11015</name>
</gene>
<dbReference type="PANTHER" id="PTHR43179:SF10">
    <property type="entry name" value="GLYCOSYL TRANSFERASE"/>
    <property type="match status" value="1"/>
</dbReference>
<protein>
    <recommendedName>
        <fullName evidence="1">Glycosyltransferase 2-like domain-containing protein</fullName>
    </recommendedName>
</protein>
<feature type="domain" description="Glycosyltransferase 2-like" evidence="1">
    <location>
        <begin position="7"/>
        <end position="185"/>
    </location>
</feature>
<dbReference type="Pfam" id="PF00535">
    <property type="entry name" value="Glycos_transf_2"/>
    <property type="match status" value="1"/>
</dbReference>
<dbReference type="EMBL" id="SLXA01000010">
    <property type="protein sequence ID" value="TCO83992.1"/>
    <property type="molecule type" value="Genomic_DNA"/>
</dbReference>
<organism evidence="2 3">
    <name type="scientific">Frisingicoccus caecimuris</name>
    <dbReference type="NCBI Taxonomy" id="1796636"/>
    <lineage>
        <taxon>Bacteria</taxon>
        <taxon>Bacillati</taxon>
        <taxon>Bacillota</taxon>
        <taxon>Clostridia</taxon>
        <taxon>Lachnospirales</taxon>
        <taxon>Lachnospiraceae</taxon>
        <taxon>Frisingicoccus</taxon>
    </lineage>
</organism>
<dbReference type="AlphaFoldDB" id="A0A4R2L9U4"/>
<dbReference type="RefSeq" id="WP_132092520.1">
    <property type="nucleotide sequence ID" value="NZ_JANKAQ010000011.1"/>
</dbReference>
<evidence type="ECO:0000259" key="1">
    <source>
        <dbReference type="Pfam" id="PF00535"/>
    </source>
</evidence>
<sequence length="250" mass="29448">MIKGQVSAGIVTYNNVSEIISCLNSLIETTKGMNVEIYVLDNHSSDNTVSVIRKYFPRVHLIESSENLGFGRGHNEILKRISSEFHMVVNPDIQFTPEVVSKLTAFMCRYPEVGIVTPKIRNADGSEQFLPKRDPKFSYVILSKFRPFYFFRDEYTRADEVFNKPTRILSSTGCFFMIRTDMFRKVNGFDEQFFMYFEDADLSRRVRKKSAIVFYPNAFVYHAWKRDNTRSFRGIKIFLISMLKYFWKWK</sequence>
<dbReference type="InterPro" id="IPR029044">
    <property type="entry name" value="Nucleotide-diphossugar_trans"/>
</dbReference>
<proteinExistence type="predicted"/>
<dbReference type="InterPro" id="IPR001173">
    <property type="entry name" value="Glyco_trans_2-like"/>
</dbReference>
<evidence type="ECO:0000313" key="3">
    <source>
        <dbReference type="Proteomes" id="UP000295711"/>
    </source>
</evidence>
<dbReference type="Proteomes" id="UP000295711">
    <property type="component" value="Unassembled WGS sequence"/>
</dbReference>
<accession>A0A4R2L9U4</accession>
<reference evidence="2 3" key="1">
    <citation type="submission" date="2019-03" db="EMBL/GenBank/DDBJ databases">
        <title>Genomic Encyclopedia of Type Strains, Phase IV (KMG-IV): sequencing the most valuable type-strain genomes for metagenomic binning, comparative biology and taxonomic classification.</title>
        <authorList>
            <person name="Goeker M."/>
        </authorList>
    </citation>
    <scope>NUCLEOTIDE SEQUENCE [LARGE SCALE GENOMIC DNA]</scope>
    <source>
        <strain evidence="2 3">DSM 28559</strain>
    </source>
</reference>
<comment type="caution">
    <text evidence="2">The sequence shown here is derived from an EMBL/GenBank/DDBJ whole genome shotgun (WGS) entry which is preliminary data.</text>
</comment>
<dbReference type="OrthoDB" id="9771846at2"/>
<dbReference type="CDD" id="cd04186">
    <property type="entry name" value="GT_2_like_c"/>
    <property type="match status" value="1"/>
</dbReference>
<dbReference type="Gene3D" id="3.90.550.10">
    <property type="entry name" value="Spore Coat Polysaccharide Biosynthesis Protein SpsA, Chain A"/>
    <property type="match status" value="1"/>
</dbReference>
<dbReference type="SUPFAM" id="SSF53448">
    <property type="entry name" value="Nucleotide-diphospho-sugar transferases"/>
    <property type="match status" value="1"/>
</dbReference>